<accession>A0A1N7S728</accession>
<dbReference type="STRING" id="1247936.BN2475_410009"/>
<dbReference type="AlphaFoldDB" id="A0A1N7S728"/>
<protein>
    <submittedName>
        <fullName evidence="1">Uncharacterized protein</fullName>
    </submittedName>
</protein>
<evidence type="ECO:0000313" key="1">
    <source>
        <dbReference type="EMBL" id="SIT43168.1"/>
    </source>
</evidence>
<keyword evidence="2" id="KW-1185">Reference proteome</keyword>
<gene>
    <name evidence="1" type="ORF">BN2475_410009</name>
</gene>
<organism evidence="1 2">
    <name type="scientific">Paraburkholderia ribeironis</name>
    <dbReference type="NCBI Taxonomy" id="1247936"/>
    <lineage>
        <taxon>Bacteria</taxon>
        <taxon>Pseudomonadati</taxon>
        <taxon>Pseudomonadota</taxon>
        <taxon>Betaproteobacteria</taxon>
        <taxon>Burkholderiales</taxon>
        <taxon>Burkholderiaceae</taxon>
        <taxon>Paraburkholderia</taxon>
    </lineage>
</organism>
<dbReference type="EMBL" id="CYGX02000041">
    <property type="protein sequence ID" value="SIT43168.1"/>
    <property type="molecule type" value="Genomic_DNA"/>
</dbReference>
<proteinExistence type="predicted"/>
<name>A0A1N7S728_9BURK</name>
<sequence>MLSLTTPMMGALGNVSAALAGGFAELKNPAFLPVELEAFAWHQLHCGWINSVID</sequence>
<evidence type="ECO:0000313" key="2">
    <source>
        <dbReference type="Proteomes" id="UP000187012"/>
    </source>
</evidence>
<reference evidence="1 2" key="1">
    <citation type="submission" date="2016-12" db="EMBL/GenBank/DDBJ databases">
        <authorList>
            <person name="Song W.-J."/>
            <person name="Kurnit D.M."/>
        </authorList>
    </citation>
    <scope>NUCLEOTIDE SEQUENCE [LARGE SCALE GENOMIC DNA]</scope>
    <source>
        <strain evidence="1 2">STM7296</strain>
    </source>
</reference>
<dbReference type="Proteomes" id="UP000187012">
    <property type="component" value="Unassembled WGS sequence"/>
</dbReference>